<feature type="compositionally biased region" description="Low complexity" evidence="3">
    <location>
        <begin position="301"/>
        <end position="320"/>
    </location>
</feature>
<dbReference type="InterPro" id="IPR016197">
    <property type="entry name" value="Chromo-like_dom_sf"/>
</dbReference>
<evidence type="ECO:0000256" key="3">
    <source>
        <dbReference type="SAM" id="MobiDB-lite"/>
    </source>
</evidence>
<dbReference type="EMBL" id="QPFP01000006">
    <property type="protein sequence ID" value="TEB36395.1"/>
    <property type="molecule type" value="Genomic_DNA"/>
</dbReference>
<dbReference type="OrthoDB" id="2447764at2759"/>
<feature type="region of interest" description="Disordered" evidence="3">
    <location>
        <begin position="83"/>
        <end position="375"/>
    </location>
</feature>
<comment type="caution">
    <text evidence="5">The sequence shown here is derived from an EMBL/GenBank/DDBJ whole genome shotgun (WGS) entry which is preliminary data.</text>
</comment>
<feature type="compositionally biased region" description="Polar residues" evidence="3">
    <location>
        <begin position="325"/>
        <end position="337"/>
    </location>
</feature>
<feature type="compositionally biased region" description="Acidic residues" evidence="3">
    <location>
        <begin position="201"/>
        <end position="211"/>
    </location>
</feature>
<dbReference type="GO" id="GO:0006338">
    <property type="term" value="P:chromatin remodeling"/>
    <property type="evidence" value="ECO:0007669"/>
    <property type="project" value="UniProtKB-ARBA"/>
</dbReference>
<keyword evidence="2" id="KW-0539">Nucleus</keyword>
<evidence type="ECO:0000256" key="2">
    <source>
        <dbReference type="ARBA" id="ARBA00023242"/>
    </source>
</evidence>
<dbReference type="PROSITE" id="PS00598">
    <property type="entry name" value="CHROMO_1"/>
    <property type="match status" value="1"/>
</dbReference>
<feature type="compositionally biased region" description="Low complexity" evidence="3">
    <location>
        <begin position="105"/>
        <end position="116"/>
    </location>
</feature>
<dbReference type="Gene3D" id="2.40.50.40">
    <property type="match status" value="1"/>
</dbReference>
<reference evidence="5 6" key="1">
    <citation type="journal article" date="2019" name="Nat. Ecol. Evol.">
        <title>Megaphylogeny resolves global patterns of mushroom evolution.</title>
        <authorList>
            <person name="Varga T."/>
            <person name="Krizsan K."/>
            <person name="Foldi C."/>
            <person name="Dima B."/>
            <person name="Sanchez-Garcia M."/>
            <person name="Sanchez-Ramirez S."/>
            <person name="Szollosi G.J."/>
            <person name="Szarkandi J.G."/>
            <person name="Papp V."/>
            <person name="Albert L."/>
            <person name="Andreopoulos W."/>
            <person name="Angelini C."/>
            <person name="Antonin V."/>
            <person name="Barry K.W."/>
            <person name="Bougher N.L."/>
            <person name="Buchanan P."/>
            <person name="Buyck B."/>
            <person name="Bense V."/>
            <person name="Catcheside P."/>
            <person name="Chovatia M."/>
            <person name="Cooper J."/>
            <person name="Damon W."/>
            <person name="Desjardin D."/>
            <person name="Finy P."/>
            <person name="Geml J."/>
            <person name="Haridas S."/>
            <person name="Hughes K."/>
            <person name="Justo A."/>
            <person name="Karasinski D."/>
            <person name="Kautmanova I."/>
            <person name="Kiss B."/>
            <person name="Kocsube S."/>
            <person name="Kotiranta H."/>
            <person name="LaButti K.M."/>
            <person name="Lechner B.E."/>
            <person name="Liimatainen K."/>
            <person name="Lipzen A."/>
            <person name="Lukacs Z."/>
            <person name="Mihaltcheva S."/>
            <person name="Morgado L.N."/>
            <person name="Niskanen T."/>
            <person name="Noordeloos M.E."/>
            <person name="Ohm R.A."/>
            <person name="Ortiz-Santana B."/>
            <person name="Ovrebo C."/>
            <person name="Racz N."/>
            <person name="Riley R."/>
            <person name="Savchenko A."/>
            <person name="Shiryaev A."/>
            <person name="Soop K."/>
            <person name="Spirin V."/>
            <person name="Szebenyi C."/>
            <person name="Tomsovsky M."/>
            <person name="Tulloss R.E."/>
            <person name="Uehling J."/>
            <person name="Grigoriev I.V."/>
            <person name="Vagvolgyi C."/>
            <person name="Papp T."/>
            <person name="Martin F.M."/>
            <person name="Miettinen O."/>
            <person name="Hibbett D.S."/>
            <person name="Nagy L.G."/>
        </authorList>
    </citation>
    <scope>NUCLEOTIDE SEQUENCE [LARGE SCALE GENOMIC DNA]</scope>
    <source>
        <strain evidence="5 6">FP101781</strain>
    </source>
</reference>
<dbReference type="Pfam" id="PF00385">
    <property type="entry name" value="Chromo"/>
    <property type="match status" value="1"/>
</dbReference>
<dbReference type="Proteomes" id="UP000298030">
    <property type="component" value="Unassembled WGS sequence"/>
</dbReference>
<dbReference type="GO" id="GO:0005634">
    <property type="term" value="C:nucleus"/>
    <property type="evidence" value="ECO:0007669"/>
    <property type="project" value="UniProtKB-SubCell"/>
</dbReference>
<dbReference type="CDD" id="cd18968">
    <property type="entry name" value="chromodomain"/>
    <property type="match status" value="1"/>
</dbReference>
<dbReference type="InterPro" id="IPR023779">
    <property type="entry name" value="Chromodomain_CS"/>
</dbReference>
<evidence type="ECO:0000313" key="5">
    <source>
        <dbReference type="EMBL" id="TEB36395.1"/>
    </source>
</evidence>
<dbReference type="SMART" id="SM00298">
    <property type="entry name" value="CHROMO"/>
    <property type="match status" value="1"/>
</dbReference>
<gene>
    <name evidence="5" type="ORF">FA13DRAFT_1787841</name>
</gene>
<comment type="subcellular location">
    <subcellularLocation>
        <location evidence="1">Nucleus</location>
    </subcellularLocation>
</comment>
<dbReference type="STRING" id="71717.A0A4Y7TQD4"/>
<evidence type="ECO:0000256" key="1">
    <source>
        <dbReference type="ARBA" id="ARBA00004123"/>
    </source>
</evidence>
<dbReference type="PROSITE" id="PS50013">
    <property type="entry name" value="CHROMO_2"/>
    <property type="match status" value="1"/>
</dbReference>
<protein>
    <recommendedName>
        <fullName evidence="4">Chromo domain-containing protein</fullName>
    </recommendedName>
</protein>
<feature type="region of interest" description="Disordered" evidence="3">
    <location>
        <begin position="391"/>
        <end position="413"/>
    </location>
</feature>
<proteinExistence type="predicted"/>
<dbReference type="AlphaFoldDB" id="A0A4Y7TQD4"/>
<dbReference type="InterPro" id="IPR000953">
    <property type="entry name" value="Chromo/chromo_shadow_dom"/>
</dbReference>
<sequence length="623" mass="68448">MGNDEDQDGYEVERILEAKVSKKPGKKGKLFWEFLVRWKGYDSDDDTWEPIKCFNTTEIIEEFWDRTKESRNVFDIDQFKVGEKFLPKGPPSRKLKKKSEVHAETSQQGAQSSAAPAPTPPTPAREDPLLLDLSDLPAGTKRRRGVLESTPKQPPSKKPRGDAPGATSTRKSARNFTRRDQPPSASKSRRKARQETPELVPDSDEEMEMEHDDANTRDSSRSAQEVASKLEFAPPSPPATNSPAEKADSLFDEEEDIPAHRRRQQKPLVKLFEDPDLQTREGQLASKAKAIARNPSETDSKPSVSKSRPGPGRSSSGMVRKPTLLTATKGTLTSVRVSTRRKSNPKPEAEELDSTSPTIDEALVSPEPQEPPTGRELLSMAGLDAQDAEALPDFEEESERASPTAHERAESLKKAQESLFPNAVAEVDVADKSWSSSTIFGMLTSGMRSSPSLPTEGDANQPNIQEFTLVLDGRTSVPVLFTDASGGRLLPEYTPSASLNNPGKFYSGDVALSLLNALRSSGIAGRVVVRSDASVDLKTHFQRFSQRLQDGELLIATLGFDLFAFCSSDSKLLCSRMNVSPGLQVAERQVIVSKVSVENSSDYFKVLELADSRQWSDYVASLS</sequence>
<keyword evidence="6" id="KW-1185">Reference proteome</keyword>
<feature type="domain" description="Chromo" evidence="4">
    <location>
        <begin position="10"/>
        <end position="75"/>
    </location>
</feature>
<dbReference type="SUPFAM" id="SSF54160">
    <property type="entry name" value="Chromo domain-like"/>
    <property type="match status" value="1"/>
</dbReference>
<accession>A0A4Y7TQD4</accession>
<name>A0A4Y7TQD4_COPMI</name>
<evidence type="ECO:0000259" key="4">
    <source>
        <dbReference type="PROSITE" id="PS50013"/>
    </source>
</evidence>
<evidence type="ECO:0000313" key="6">
    <source>
        <dbReference type="Proteomes" id="UP000298030"/>
    </source>
</evidence>
<dbReference type="InterPro" id="IPR023780">
    <property type="entry name" value="Chromo_domain"/>
</dbReference>
<organism evidence="5 6">
    <name type="scientific">Coprinellus micaceus</name>
    <name type="common">Glistening ink-cap mushroom</name>
    <name type="synonym">Coprinus micaceus</name>
    <dbReference type="NCBI Taxonomy" id="71717"/>
    <lineage>
        <taxon>Eukaryota</taxon>
        <taxon>Fungi</taxon>
        <taxon>Dikarya</taxon>
        <taxon>Basidiomycota</taxon>
        <taxon>Agaricomycotina</taxon>
        <taxon>Agaricomycetes</taxon>
        <taxon>Agaricomycetidae</taxon>
        <taxon>Agaricales</taxon>
        <taxon>Agaricineae</taxon>
        <taxon>Psathyrellaceae</taxon>
        <taxon>Coprinellus</taxon>
    </lineage>
</organism>